<keyword evidence="6" id="KW-0675">Receptor</keyword>
<proteinExistence type="predicted"/>
<comment type="subcellular location">
    <subcellularLocation>
        <location evidence="1">Cell membrane</location>
        <topology evidence="1">Multi-pass membrane protein</topology>
    </subcellularLocation>
</comment>
<dbReference type="GO" id="GO:0005886">
    <property type="term" value="C:plasma membrane"/>
    <property type="evidence" value="ECO:0007669"/>
    <property type="project" value="UniProtKB-SubCell"/>
</dbReference>
<dbReference type="Proteomes" id="UP000887013">
    <property type="component" value="Unassembled WGS sequence"/>
</dbReference>
<dbReference type="PANTHER" id="PTHR21421">
    <property type="entry name" value="GUSTATORY RECEPTOR"/>
    <property type="match status" value="1"/>
</dbReference>
<evidence type="ECO:0000313" key="9">
    <source>
        <dbReference type="Proteomes" id="UP000887013"/>
    </source>
</evidence>
<keyword evidence="3 7" id="KW-0812">Transmembrane</keyword>
<evidence type="ECO:0000256" key="4">
    <source>
        <dbReference type="ARBA" id="ARBA00022989"/>
    </source>
</evidence>
<keyword evidence="5 7" id="KW-0472">Membrane</keyword>
<name>A0A8X6R4V6_NEPPI</name>
<comment type="caution">
    <text evidence="8">The sequence shown here is derived from an EMBL/GenBank/DDBJ whole genome shotgun (WGS) entry which is preliminary data.</text>
</comment>
<keyword evidence="2" id="KW-1003">Cell membrane</keyword>
<evidence type="ECO:0000256" key="5">
    <source>
        <dbReference type="ARBA" id="ARBA00023136"/>
    </source>
</evidence>
<evidence type="ECO:0000256" key="7">
    <source>
        <dbReference type="SAM" id="Phobius"/>
    </source>
</evidence>
<dbReference type="InterPro" id="IPR013604">
    <property type="entry name" value="7TM_chemorcpt"/>
</dbReference>
<keyword evidence="4 7" id="KW-1133">Transmembrane helix</keyword>
<keyword evidence="9" id="KW-1185">Reference proteome</keyword>
<dbReference type="EMBL" id="BMAW01086450">
    <property type="protein sequence ID" value="GFU47333.1"/>
    <property type="molecule type" value="Genomic_DNA"/>
</dbReference>
<evidence type="ECO:0000313" key="8">
    <source>
        <dbReference type="EMBL" id="GFU47333.1"/>
    </source>
</evidence>
<dbReference type="PANTHER" id="PTHR21421:SF29">
    <property type="entry name" value="GUSTATORY RECEPTOR 5A FOR TREHALOSE-RELATED"/>
    <property type="match status" value="1"/>
</dbReference>
<feature type="transmembrane region" description="Helical" evidence="7">
    <location>
        <begin position="73"/>
        <end position="95"/>
    </location>
</feature>
<organism evidence="8 9">
    <name type="scientific">Nephila pilipes</name>
    <name type="common">Giant wood spider</name>
    <name type="synonym">Nephila maculata</name>
    <dbReference type="NCBI Taxonomy" id="299642"/>
    <lineage>
        <taxon>Eukaryota</taxon>
        <taxon>Metazoa</taxon>
        <taxon>Ecdysozoa</taxon>
        <taxon>Arthropoda</taxon>
        <taxon>Chelicerata</taxon>
        <taxon>Arachnida</taxon>
        <taxon>Araneae</taxon>
        <taxon>Araneomorphae</taxon>
        <taxon>Entelegynae</taxon>
        <taxon>Araneoidea</taxon>
        <taxon>Nephilidae</taxon>
        <taxon>Nephila</taxon>
    </lineage>
</organism>
<dbReference type="GO" id="GO:0051606">
    <property type="term" value="P:detection of stimulus"/>
    <property type="evidence" value="ECO:0007669"/>
    <property type="project" value="UniProtKB-ARBA"/>
</dbReference>
<protein>
    <submittedName>
        <fullName evidence="8">Uncharacterized protein</fullName>
    </submittedName>
</protein>
<accession>A0A8X6R4V6</accession>
<reference evidence="8" key="1">
    <citation type="submission" date="2020-08" db="EMBL/GenBank/DDBJ databases">
        <title>Multicomponent nature underlies the extraordinary mechanical properties of spider dragline silk.</title>
        <authorList>
            <person name="Kono N."/>
            <person name="Nakamura H."/>
            <person name="Mori M."/>
            <person name="Yoshida Y."/>
            <person name="Ohtoshi R."/>
            <person name="Malay A.D."/>
            <person name="Moran D.A.P."/>
            <person name="Tomita M."/>
            <person name="Numata K."/>
            <person name="Arakawa K."/>
        </authorList>
    </citation>
    <scope>NUCLEOTIDE SEQUENCE</scope>
</reference>
<evidence type="ECO:0000256" key="1">
    <source>
        <dbReference type="ARBA" id="ARBA00004651"/>
    </source>
</evidence>
<dbReference type="OrthoDB" id="6422868at2759"/>
<sequence>MEDLNVRIDYIYFKNYIEVYESIVNVLKVFDDAISLPIFLIVFSDSMTMYYGLVRLGPPRRQLMQLKVWVERYIFGIVFAFLRALLSFLFVAVAASSVHEASKNAKDIQQRMTKRILASEENNNNKDIFLLLVSNDSPPLILTAWGFFPFNRGLIFSAIGTVLTYSLLMMHISE</sequence>
<dbReference type="AlphaFoldDB" id="A0A8X6R4V6"/>
<dbReference type="GO" id="GO:0050909">
    <property type="term" value="P:sensory perception of taste"/>
    <property type="evidence" value="ECO:0007669"/>
    <property type="project" value="InterPro"/>
</dbReference>
<evidence type="ECO:0000256" key="3">
    <source>
        <dbReference type="ARBA" id="ARBA00022692"/>
    </source>
</evidence>
<evidence type="ECO:0000256" key="6">
    <source>
        <dbReference type="ARBA" id="ARBA00023170"/>
    </source>
</evidence>
<dbReference type="Pfam" id="PF08395">
    <property type="entry name" value="7tm_7"/>
    <property type="match status" value="1"/>
</dbReference>
<dbReference type="GO" id="GO:0038023">
    <property type="term" value="F:signaling receptor activity"/>
    <property type="evidence" value="ECO:0007669"/>
    <property type="project" value="UniProtKB-ARBA"/>
</dbReference>
<gene>
    <name evidence="8" type="primary">AVEN_138276_1</name>
    <name evidence="8" type="ORF">NPIL_82141</name>
</gene>
<feature type="transmembrane region" description="Helical" evidence="7">
    <location>
        <begin position="34"/>
        <end position="53"/>
    </location>
</feature>
<evidence type="ECO:0000256" key="2">
    <source>
        <dbReference type="ARBA" id="ARBA00022475"/>
    </source>
</evidence>